<dbReference type="GO" id="GO:0012501">
    <property type="term" value="P:programmed cell death"/>
    <property type="evidence" value="ECO:0007669"/>
    <property type="project" value="TreeGrafter"/>
</dbReference>
<dbReference type="InterPro" id="IPR009003">
    <property type="entry name" value="Peptidase_S1_PA"/>
</dbReference>
<accession>A0A085N6R7</accession>
<evidence type="ECO:0000256" key="1">
    <source>
        <dbReference type="ARBA" id="ARBA00010541"/>
    </source>
</evidence>
<dbReference type="PANTHER" id="PTHR22939:SF129">
    <property type="entry name" value="SERINE PROTEASE HTRA2, MITOCHONDRIAL"/>
    <property type="match status" value="1"/>
</dbReference>
<comment type="similarity">
    <text evidence="1">Belongs to the peptidase S1C family.</text>
</comment>
<keyword evidence="4" id="KW-1185">Reference proteome</keyword>
<reference evidence="3 4" key="1">
    <citation type="journal article" date="2014" name="Nat. Genet.">
        <title>Genome and transcriptome of the porcine whipworm Trichuris suis.</title>
        <authorList>
            <person name="Jex A.R."/>
            <person name="Nejsum P."/>
            <person name="Schwarz E.M."/>
            <person name="Hu L."/>
            <person name="Young N.D."/>
            <person name="Hall R.S."/>
            <person name="Korhonen P.K."/>
            <person name="Liao S."/>
            <person name="Thamsborg S."/>
            <person name="Xia J."/>
            <person name="Xu P."/>
            <person name="Wang S."/>
            <person name="Scheerlinck J.P."/>
            <person name="Hofmann A."/>
            <person name="Sternberg P.W."/>
            <person name="Wang J."/>
            <person name="Gasser R.B."/>
        </authorList>
    </citation>
    <scope>NUCLEOTIDE SEQUENCE [LARGE SCALE GENOMIC DNA]</scope>
    <source>
        <strain evidence="3">DCEP-RM93F</strain>
        <strain evidence="2">DCEP-RM93M</strain>
    </source>
</reference>
<evidence type="ECO:0000313" key="2">
    <source>
        <dbReference type="EMBL" id="KFD52137.1"/>
    </source>
</evidence>
<evidence type="ECO:0000313" key="4">
    <source>
        <dbReference type="Proteomes" id="UP000030764"/>
    </source>
</evidence>
<dbReference type="InterPro" id="IPR001940">
    <property type="entry name" value="Peptidase_S1C"/>
</dbReference>
<dbReference type="Gene3D" id="2.40.10.120">
    <property type="match status" value="1"/>
</dbReference>
<gene>
    <name evidence="2" type="ORF">M513_06982</name>
    <name evidence="3" type="ORF">M514_06982</name>
</gene>
<dbReference type="EMBL" id="KL367543">
    <property type="protein sequence ID" value="KFD65163.1"/>
    <property type="molecule type" value="Genomic_DNA"/>
</dbReference>
<sequence>MNNLRQFIRRQVICNCFKPSSSSFPFVSWSGRLVTIATTTTVCGVGVLTAWRLAGWRLPSNPFFRIVNNDQPAKLPNPYNFIADVVDKVAPAVVSIELEGRFVSEVATLLNNGNGCRIPFLGSQPVSSGSGVIVKSDGWIISNAHVVGNGVRQVTVKMHDGRVFRGTVRYVDHYADLAAIKIDSKDLPALKLGTDHTVRPGEWVIALGSPFSLSNTVTVGIVSNARRKLSELGQNSSIDYIQTDAMITFGNSGGPLVNLEGEVIGISTMQVMNGISFAVPSSYAKDFFDKVVSSEKSKGAKNTYVCPCLCWRS</sequence>
<evidence type="ECO:0008006" key="5">
    <source>
        <dbReference type="Google" id="ProtNLM"/>
    </source>
</evidence>
<dbReference type="Proteomes" id="UP000030764">
    <property type="component" value="Unassembled WGS sequence"/>
</dbReference>
<dbReference type="Proteomes" id="UP000030758">
    <property type="component" value="Unassembled WGS sequence"/>
</dbReference>
<dbReference type="SUPFAM" id="SSF50494">
    <property type="entry name" value="Trypsin-like serine proteases"/>
    <property type="match status" value="1"/>
</dbReference>
<organism evidence="3">
    <name type="scientific">Trichuris suis</name>
    <name type="common">pig whipworm</name>
    <dbReference type="NCBI Taxonomy" id="68888"/>
    <lineage>
        <taxon>Eukaryota</taxon>
        <taxon>Metazoa</taxon>
        <taxon>Ecdysozoa</taxon>
        <taxon>Nematoda</taxon>
        <taxon>Enoplea</taxon>
        <taxon>Dorylaimia</taxon>
        <taxon>Trichinellida</taxon>
        <taxon>Trichuridae</taxon>
        <taxon>Trichuris</taxon>
    </lineage>
</organism>
<proteinExistence type="inferred from homology"/>
<evidence type="ECO:0000313" key="3">
    <source>
        <dbReference type="EMBL" id="KFD65163.1"/>
    </source>
</evidence>
<dbReference type="GO" id="GO:0004252">
    <property type="term" value="F:serine-type endopeptidase activity"/>
    <property type="evidence" value="ECO:0007669"/>
    <property type="project" value="InterPro"/>
</dbReference>
<dbReference type="GO" id="GO:0043065">
    <property type="term" value="P:positive regulation of apoptotic process"/>
    <property type="evidence" value="ECO:0007669"/>
    <property type="project" value="TreeGrafter"/>
</dbReference>
<dbReference type="PRINTS" id="PR00834">
    <property type="entry name" value="PROTEASES2C"/>
</dbReference>
<dbReference type="EMBL" id="KL363231">
    <property type="protein sequence ID" value="KFD52137.1"/>
    <property type="molecule type" value="Genomic_DNA"/>
</dbReference>
<dbReference type="GO" id="GO:0006508">
    <property type="term" value="P:proteolysis"/>
    <property type="evidence" value="ECO:0007669"/>
    <property type="project" value="InterPro"/>
</dbReference>
<protein>
    <recommendedName>
        <fullName evidence="5">Serine protease HTRA2, mitochondrial</fullName>
    </recommendedName>
</protein>
<dbReference type="Pfam" id="PF13365">
    <property type="entry name" value="Trypsin_2"/>
    <property type="match status" value="1"/>
</dbReference>
<dbReference type="AlphaFoldDB" id="A0A085N6R7"/>
<dbReference type="PANTHER" id="PTHR22939">
    <property type="entry name" value="SERINE PROTEASE FAMILY S1C HTRA-RELATED"/>
    <property type="match status" value="1"/>
</dbReference>
<name>A0A085N6R7_9BILA</name>